<sequence>MAYDLIIFDMDGTLVDSEPLANRVFFEKLQPHGLPAEVDEACLARDLTGLSLPSCYALLHERYGIALPDDFEDDLQAETYRRLHSDLKPIPGAPAMLDSVSGLQKCVASSSELDKIAVSLQLCGLNHHFGSHIFSAQQVARGKPNPDLFFYAAEQMGGVAPGACAVVEDSLPGATAGLRAGMTVFAYRPDGDGDAFTALGCRVFSRMAELPPLLLRR</sequence>
<dbReference type="InterPro" id="IPR006439">
    <property type="entry name" value="HAD-SF_hydro_IA"/>
</dbReference>
<dbReference type="InterPro" id="IPR023198">
    <property type="entry name" value="PGP-like_dom2"/>
</dbReference>
<dbReference type="NCBIfam" id="TIGR01509">
    <property type="entry name" value="HAD-SF-IA-v3"/>
    <property type="match status" value="1"/>
</dbReference>
<evidence type="ECO:0000256" key="1">
    <source>
        <dbReference type="ARBA" id="ARBA00001946"/>
    </source>
</evidence>
<evidence type="ECO:0000313" key="6">
    <source>
        <dbReference type="Proteomes" id="UP000317496"/>
    </source>
</evidence>
<dbReference type="InterPro" id="IPR023214">
    <property type="entry name" value="HAD_sf"/>
</dbReference>
<dbReference type="InterPro" id="IPR051600">
    <property type="entry name" value="Beta-PGM-like"/>
</dbReference>
<dbReference type="SFLD" id="SFLDS00003">
    <property type="entry name" value="Haloacid_Dehalogenase"/>
    <property type="match status" value="1"/>
</dbReference>
<reference evidence="5 6" key="1">
    <citation type="submission" date="2019-07" db="EMBL/GenBank/DDBJ databases">
        <title>Genome sequencing for Ferrovibrio sp. K5.</title>
        <authorList>
            <person name="Park S.-J."/>
        </authorList>
    </citation>
    <scope>NUCLEOTIDE SEQUENCE [LARGE SCALE GENOMIC DNA]</scope>
    <source>
        <strain evidence="5 6">K5</strain>
    </source>
</reference>
<dbReference type="RefSeq" id="WP_144068800.1">
    <property type="nucleotide sequence ID" value="NZ_CP041636.1"/>
</dbReference>
<keyword evidence="4" id="KW-0460">Magnesium</keyword>
<gene>
    <name evidence="5" type="ORF">FNB15_11320</name>
</gene>
<dbReference type="GO" id="GO:0046872">
    <property type="term" value="F:metal ion binding"/>
    <property type="evidence" value="ECO:0007669"/>
    <property type="project" value="UniProtKB-KW"/>
</dbReference>
<dbReference type="Gene3D" id="3.40.50.1000">
    <property type="entry name" value="HAD superfamily/HAD-like"/>
    <property type="match status" value="1"/>
</dbReference>
<name>A0A516H217_9PROT</name>
<dbReference type="SUPFAM" id="SSF56784">
    <property type="entry name" value="HAD-like"/>
    <property type="match status" value="1"/>
</dbReference>
<dbReference type="Proteomes" id="UP000317496">
    <property type="component" value="Chromosome"/>
</dbReference>
<evidence type="ECO:0000256" key="2">
    <source>
        <dbReference type="ARBA" id="ARBA00006171"/>
    </source>
</evidence>
<keyword evidence="6" id="KW-1185">Reference proteome</keyword>
<dbReference type="PANTHER" id="PTHR46193:SF10">
    <property type="entry name" value="6-PHOSPHOGLUCONATE PHOSPHATASE"/>
    <property type="match status" value="1"/>
</dbReference>
<evidence type="ECO:0000256" key="4">
    <source>
        <dbReference type="ARBA" id="ARBA00022842"/>
    </source>
</evidence>
<dbReference type="GO" id="GO:0016787">
    <property type="term" value="F:hydrolase activity"/>
    <property type="evidence" value="ECO:0007669"/>
    <property type="project" value="UniProtKB-KW"/>
</dbReference>
<evidence type="ECO:0000256" key="3">
    <source>
        <dbReference type="ARBA" id="ARBA00022723"/>
    </source>
</evidence>
<dbReference type="AlphaFoldDB" id="A0A516H217"/>
<dbReference type="Gene3D" id="1.10.150.240">
    <property type="entry name" value="Putative phosphatase, domain 2"/>
    <property type="match status" value="1"/>
</dbReference>
<dbReference type="SFLD" id="SFLDG01129">
    <property type="entry name" value="C1.5:_HAD__Beta-PGM__Phosphata"/>
    <property type="match status" value="1"/>
</dbReference>
<dbReference type="PANTHER" id="PTHR46193">
    <property type="entry name" value="6-PHOSPHOGLUCONATE PHOSPHATASE"/>
    <property type="match status" value="1"/>
</dbReference>
<comment type="similarity">
    <text evidence="2">Belongs to the HAD-like hydrolase superfamily. CbbY/CbbZ/Gph/YieH family.</text>
</comment>
<accession>A0A516H217</accession>
<dbReference type="InterPro" id="IPR036412">
    <property type="entry name" value="HAD-like_sf"/>
</dbReference>
<organism evidence="5 6">
    <name type="scientific">Ferrovibrio terrae</name>
    <dbReference type="NCBI Taxonomy" id="2594003"/>
    <lineage>
        <taxon>Bacteria</taxon>
        <taxon>Pseudomonadati</taxon>
        <taxon>Pseudomonadota</taxon>
        <taxon>Alphaproteobacteria</taxon>
        <taxon>Rhodospirillales</taxon>
        <taxon>Rhodospirillaceae</taxon>
        <taxon>Ferrovibrio</taxon>
    </lineage>
</organism>
<protein>
    <submittedName>
        <fullName evidence="5">HAD-IA family hydrolase</fullName>
    </submittedName>
</protein>
<keyword evidence="5" id="KW-0378">Hydrolase</keyword>
<dbReference type="KEGG" id="fer:FNB15_11320"/>
<dbReference type="EMBL" id="CP041636">
    <property type="protein sequence ID" value="QDO97819.1"/>
    <property type="molecule type" value="Genomic_DNA"/>
</dbReference>
<comment type="cofactor">
    <cofactor evidence="1">
        <name>Mg(2+)</name>
        <dbReference type="ChEBI" id="CHEBI:18420"/>
    </cofactor>
</comment>
<evidence type="ECO:0000313" key="5">
    <source>
        <dbReference type="EMBL" id="QDO97819.1"/>
    </source>
</evidence>
<dbReference type="Pfam" id="PF00702">
    <property type="entry name" value="Hydrolase"/>
    <property type="match status" value="1"/>
</dbReference>
<keyword evidence="3" id="KW-0479">Metal-binding</keyword>
<dbReference type="OrthoDB" id="9797743at2"/>
<proteinExistence type="inferred from homology"/>